<dbReference type="PANTHER" id="PTHR33202:SF7">
    <property type="entry name" value="FERRIC UPTAKE REGULATION PROTEIN"/>
    <property type="match status" value="1"/>
</dbReference>
<comment type="caution">
    <text evidence="9">The sequence shown here is derived from an EMBL/GenBank/DDBJ whole genome shotgun (WGS) entry which is preliminary data.</text>
</comment>
<evidence type="ECO:0000256" key="4">
    <source>
        <dbReference type="ARBA" id="ARBA00023015"/>
    </source>
</evidence>
<feature type="binding site" evidence="7">
    <location>
        <position position="132"/>
    </location>
    <ligand>
        <name>Zn(2+)</name>
        <dbReference type="ChEBI" id="CHEBI:29105"/>
    </ligand>
</feature>
<dbReference type="PANTHER" id="PTHR33202">
    <property type="entry name" value="ZINC UPTAKE REGULATION PROTEIN"/>
    <property type="match status" value="1"/>
</dbReference>
<feature type="binding site" evidence="8">
    <location>
        <position position="124"/>
    </location>
    <ligand>
        <name>Fe cation</name>
        <dbReference type="ChEBI" id="CHEBI:24875"/>
    </ligand>
</feature>
<dbReference type="GO" id="GO:1900376">
    <property type="term" value="P:regulation of secondary metabolite biosynthetic process"/>
    <property type="evidence" value="ECO:0007669"/>
    <property type="project" value="TreeGrafter"/>
</dbReference>
<comment type="similarity">
    <text evidence="1">Belongs to the Fur family.</text>
</comment>
<keyword evidence="2" id="KW-0678">Repressor</keyword>
<dbReference type="GO" id="GO:0045892">
    <property type="term" value="P:negative regulation of DNA-templated transcription"/>
    <property type="evidence" value="ECO:0007669"/>
    <property type="project" value="TreeGrafter"/>
</dbReference>
<feature type="binding site" evidence="7">
    <location>
        <position position="94"/>
    </location>
    <ligand>
        <name>Zn(2+)</name>
        <dbReference type="ChEBI" id="CHEBI:29105"/>
    </ligand>
</feature>
<keyword evidence="3 7" id="KW-0862">Zinc</keyword>
<dbReference type="EMBL" id="MNZT01000108">
    <property type="protein sequence ID" value="OIP95569.1"/>
    <property type="molecule type" value="Genomic_DNA"/>
</dbReference>
<feature type="binding site" evidence="8">
    <location>
        <position position="85"/>
    </location>
    <ligand>
        <name>Fe cation</name>
        <dbReference type="ChEBI" id="CHEBI:24875"/>
    </ligand>
</feature>
<dbReference type="SUPFAM" id="SSF46785">
    <property type="entry name" value="Winged helix' DNA-binding domain"/>
    <property type="match status" value="1"/>
</dbReference>
<feature type="binding site" evidence="7">
    <location>
        <position position="135"/>
    </location>
    <ligand>
        <name>Zn(2+)</name>
        <dbReference type="ChEBI" id="CHEBI:29105"/>
    </ligand>
</feature>
<dbReference type="AlphaFoldDB" id="A0A1J5IES1"/>
<gene>
    <name evidence="9" type="ORF">AUK40_05960</name>
</gene>
<organism evidence="9 10">
    <name type="scientific">Candidatus Wirthbacteria bacterium CG2_30_54_11</name>
    <dbReference type="NCBI Taxonomy" id="1817892"/>
    <lineage>
        <taxon>Bacteria</taxon>
        <taxon>Candidatus Wirthbacteria</taxon>
    </lineage>
</organism>
<accession>A0A1J5IES1</accession>
<dbReference type="GO" id="GO:0008270">
    <property type="term" value="F:zinc ion binding"/>
    <property type="evidence" value="ECO:0007669"/>
    <property type="project" value="TreeGrafter"/>
</dbReference>
<evidence type="ECO:0008006" key="11">
    <source>
        <dbReference type="Google" id="ProtNLM"/>
    </source>
</evidence>
<protein>
    <recommendedName>
        <fullName evidence="11">Transcriptional repressor</fullName>
    </recommendedName>
</protein>
<keyword evidence="6" id="KW-0804">Transcription</keyword>
<reference evidence="9" key="1">
    <citation type="journal article" date="2016" name="Environ. Microbiol.">
        <title>Genomic resolution of a cold subsurface aquifer community provides metabolic insights for novel microbes adapted to high CO concentrations.</title>
        <authorList>
            <person name="Probst A.J."/>
            <person name="Castelle C.J."/>
            <person name="Singh A."/>
            <person name="Brown C.T."/>
            <person name="Anantharaman K."/>
            <person name="Sharon I."/>
            <person name="Hug L.A."/>
            <person name="Burstein D."/>
            <person name="Emerson J.B."/>
            <person name="Thomas B.C."/>
            <person name="Banfield J.F."/>
        </authorList>
    </citation>
    <scope>NUCLEOTIDE SEQUENCE [LARGE SCALE GENOMIC DNA]</scope>
    <source>
        <strain evidence="9">CG2_30_54_11</strain>
    </source>
</reference>
<dbReference type="InterPro" id="IPR036390">
    <property type="entry name" value="WH_DNA-bd_sf"/>
</dbReference>
<keyword evidence="8" id="KW-0408">Iron</keyword>
<dbReference type="InterPro" id="IPR036388">
    <property type="entry name" value="WH-like_DNA-bd_sf"/>
</dbReference>
<feature type="binding site" evidence="7">
    <location>
        <position position="91"/>
    </location>
    <ligand>
        <name>Zn(2+)</name>
        <dbReference type="ChEBI" id="CHEBI:29105"/>
    </ligand>
</feature>
<evidence type="ECO:0000256" key="2">
    <source>
        <dbReference type="ARBA" id="ARBA00022491"/>
    </source>
</evidence>
<dbReference type="InterPro" id="IPR043135">
    <property type="entry name" value="Fur_C"/>
</dbReference>
<dbReference type="Gene3D" id="3.30.1490.190">
    <property type="match status" value="1"/>
</dbReference>
<evidence type="ECO:0000256" key="7">
    <source>
        <dbReference type="PIRSR" id="PIRSR602481-1"/>
    </source>
</evidence>
<evidence type="ECO:0000313" key="10">
    <source>
        <dbReference type="Proteomes" id="UP000183245"/>
    </source>
</evidence>
<dbReference type="CDD" id="cd07153">
    <property type="entry name" value="Fur_like"/>
    <property type="match status" value="1"/>
</dbReference>
<evidence type="ECO:0000256" key="1">
    <source>
        <dbReference type="ARBA" id="ARBA00007957"/>
    </source>
</evidence>
<dbReference type="STRING" id="1817892.AUK40_05960"/>
<dbReference type="GO" id="GO:0003700">
    <property type="term" value="F:DNA-binding transcription factor activity"/>
    <property type="evidence" value="ECO:0007669"/>
    <property type="project" value="InterPro"/>
</dbReference>
<keyword evidence="4" id="KW-0805">Transcription regulation</keyword>
<dbReference type="GO" id="GO:0000976">
    <property type="term" value="F:transcription cis-regulatory region binding"/>
    <property type="evidence" value="ECO:0007669"/>
    <property type="project" value="TreeGrafter"/>
</dbReference>
<dbReference type="Pfam" id="PF01475">
    <property type="entry name" value="FUR"/>
    <property type="match status" value="1"/>
</dbReference>
<evidence type="ECO:0000256" key="5">
    <source>
        <dbReference type="ARBA" id="ARBA00023125"/>
    </source>
</evidence>
<name>A0A1J5IES1_9BACT</name>
<evidence type="ECO:0000313" key="9">
    <source>
        <dbReference type="EMBL" id="OIP95569.1"/>
    </source>
</evidence>
<evidence type="ECO:0000256" key="8">
    <source>
        <dbReference type="PIRSR" id="PIRSR602481-2"/>
    </source>
</evidence>
<dbReference type="InterPro" id="IPR002481">
    <property type="entry name" value="FUR"/>
</dbReference>
<proteinExistence type="inferred from homology"/>
<dbReference type="Gene3D" id="1.10.10.10">
    <property type="entry name" value="Winged helix-like DNA-binding domain superfamily/Winged helix DNA-binding domain"/>
    <property type="match status" value="1"/>
</dbReference>
<keyword evidence="7" id="KW-0479">Metal-binding</keyword>
<sequence length="145" mass="16340">MPLAAELKSRGLPITRSRRAIAEFLDASTAALSAIEIIDHLHSQGITVNKTTVYRELDILEREHLVVELDMGDGLKRYELSPRQHHHHLFCASCKKVVCLPVEQDLGEVEKQLENQTNFKISGHDLKFFGTCSDCLSITGRDQDE</sequence>
<comment type="cofactor">
    <cofactor evidence="7">
        <name>Zn(2+)</name>
        <dbReference type="ChEBI" id="CHEBI:29105"/>
    </cofactor>
    <text evidence="7">Binds 1 zinc ion per subunit.</text>
</comment>
<evidence type="ECO:0000256" key="3">
    <source>
        <dbReference type="ARBA" id="ARBA00022833"/>
    </source>
</evidence>
<evidence type="ECO:0000256" key="6">
    <source>
        <dbReference type="ARBA" id="ARBA00023163"/>
    </source>
</evidence>
<dbReference type="Proteomes" id="UP000183245">
    <property type="component" value="Unassembled WGS sequence"/>
</dbReference>
<comment type="cofactor">
    <cofactor evidence="8">
        <name>Mn(2+)</name>
        <dbReference type="ChEBI" id="CHEBI:29035"/>
    </cofactor>
    <cofactor evidence="8">
        <name>Fe(2+)</name>
        <dbReference type="ChEBI" id="CHEBI:29033"/>
    </cofactor>
    <text evidence="8">Binds 1 Mn(2+) or Fe(2+) ion per subunit.</text>
</comment>
<keyword evidence="5" id="KW-0238">DNA-binding</keyword>